<keyword evidence="4" id="KW-0233">DNA recombination</keyword>
<gene>
    <name evidence="6" type="ORF">IV60_GL000749</name>
</gene>
<dbReference type="GeneID" id="84904549"/>
<comment type="caution">
    <text evidence="6">The sequence shown here is derived from an EMBL/GenBank/DDBJ whole genome shotgun (WGS) entry which is preliminary data.</text>
</comment>
<dbReference type="Pfam" id="PF02646">
    <property type="entry name" value="RmuC"/>
    <property type="match status" value="1"/>
</dbReference>
<evidence type="ECO:0000256" key="5">
    <source>
        <dbReference type="SAM" id="Coils"/>
    </source>
</evidence>
<accession>A0ABR5Q049</accession>
<keyword evidence="7" id="KW-1185">Reference proteome</keyword>
<comment type="function">
    <text evidence="1">Involved in DNA recombination.</text>
</comment>
<evidence type="ECO:0000256" key="3">
    <source>
        <dbReference type="ARBA" id="ARBA00023054"/>
    </source>
</evidence>
<dbReference type="SUPFAM" id="SSF58113">
    <property type="entry name" value="Apolipoprotein A-I"/>
    <property type="match status" value="1"/>
</dbReference>
<dbReference type="EMBL" id="JQCP01000002">
    <property type="protein sequence ID" value="KRO02319.1"/>
    <property type="molecule type" value="Genomic_DNA"/>
</dbReference>
<dbReference type="InterPro" id="IPR003798">
    <property type="entry name" value="DNA_recombination_RmuC"/>
</dbReference>
<evidence type="ECO:0000256" key="1">
    <source>
        <dbReference type="ARBA" id="ARBA00003416"/>
    </source>
</evidence>
<dbReference type="PANTHER" id="PTHR30563:SF0">
    <property type="entry name" value="DNA RECOMBINATION PROTEIN RMUC"/>
    <property type="match status" value="1"/>
</dbReference>
<reference evidence="6 7" key="1">
    <citation type="journal article" date="2015" name="Genome Announc.">
        <title>Expanding the biotechnology potential of lactobacilli through comparative genomics of 213 strains and associated genera.</title>
        <authorList>
            <person name="Sun Z."/>
            <person name="Harris H.M."/>
            <person name="McCann A."/>
            <person name="Guo C."/>
            <person name="Argimon S."/>
            <person name="Zhang W."/>
            <person name="Yang X."/>
            <person name="Jeffery I.B."/>
            <person name="Cooney J.C."/>
            <person name="Kagawa T.F."/>
            <person name="Liu W."/>
            <person name="Song Y."/>
            <person name="Salvetti E."/>
            <person name="Wrobel A."/>
            <person name="Rasinkangas P."/>
            <person name="Parkhill J."/>
            <person name="Rea M.C."/>
            <person name="O'Sullivan O."/>
            <person name="Ritari J."/>
            <person name="Douillard F.P."/>
            <person name="Paul Ross R."/>
            <person name="Yang R."/>
            <person name="Briner A.E."/>
            <person name="Felis G.E."/>
            <person name="de Vos W.M."/>
            <person name="Barrangou R."/>
            <person name="Klaenhammer T.R."/>
            <person name="Caufield P.W."/>
            <person name="Cui Y."/>
            <person name="Zhang H."/>
            <person name="O'Toole P.W."/>
        </authorList>
    </citation>
    <scope>NUCLEOTIDE SEQUENCE [LARGE SCALE GENOMIC DNA]</scope>
    <source>
        <strain evidence="6 7">DSM 7090</strain>
    </source>
</reference>
<feature type="coiled-coil region" evidence="5">
    <location>
        <begin position="58"/>
        <end position="85"/>
    </location>
</feature>
<dbReference type="RefSeq" id="WP_003149235.1">
    <property type="nucleotide sequence ID" value="NZ_JQCP01000002.1"/>
</dbReference>
<proteinExistence type="inferred from homology"/>
<sequence length="440" mass="48073">MQTDTLILIVAAGAALVAAIFAGMSWSRTKDISGSEVAINQKIDSEMRHTREQSQVAVDGLDRRLVTMTNKVDSLERAMADFQAKTSKELGDVRVAQEKGRADMQAGISTTLKGVQDSVSQQLIAIRQDNGKSLEQIRATVDDKLQKTLNDRISKSFEMVNNQLDAVSKGLGEMRGMAESVGDLRKVLSNVKTRGIVGEVQLGAILEEVLSPEQYDTNVATVPDSSNRVEFAVKIPGKDDEFVYLPIDAKFPGETYGRLEDAKDTGDAASVETAWKELETRLKSEAKDIHEKYVAPPATTSFAILFLPFEGLYAEVVNRTGLVEQIQREWHVNVAGPSTVAALLNAVQMGFQTVAIQKRADEIQKVLSAVKAELPKYRRELEKAQKQLSTASKTIDGLVGTRTRAMERTLKGVTAIGSLSEADELLGIDDDGDEVESKDE</sequence>
<protein>
    <submittedName>
        <fullName evidence="6">RmuC domain protein</fullName>
    </submittedName>
</protein>
<evidence type="ECO:0000313" key="6">
    <source>
        <dbReference type="EMBL" id="KRO02319.1"/>
    </source>
</evidence>
<name>A0ABR5Q049_9ACTN</name>
<organism evidence="6 7">
    <name type="scientific">Lancefieldella rimae</name>
    <dbReference type="NCBI Taxonomy" id="1383"/>
    <lineage>
        <taxon>Bacteria</taxon>
        <taxon>Bacillati</taxon>
        <taxon>Actinomycetota</taxon>
        <taxon>Coriobacteriia</taxon>
        <taxon>Coriobacteriales</taxon>
        <taxon>Atopobiaceae</taxon>
        <taxon>Lancefieldella</taxon>
    </lineage>
</organism>
<evidence type="ECO:0000256" key="2">
    <source>
        <dbReference type="ARBA" id="ARBA00009840"/>
    </source>
</evidence>
<keyword evidence="3 5" id="KW-0175">Coiled coil</keyword>
<evidence type="ECO:0000256" key="4">
    <source>
        <dbReference type="ARBA" id="ARBA00023172"/>
    </source>
</evidence>
<comment type="similarity">
    <text evidence="2">Belongs to the RmuC family.</text>
</comment>
<dbReference type="PANTHER" id="PTHR30563">
    <property type="entry name" value="DNA RECOMBINATION PROTEIN RMUC"/>
    <property type="match status" value="1"/>
</dbReference>
<feature type="coiled-coil region" evidence="5">
    <location>
        <begin position="360"/>
        <end position="394"/>
    </location>
</feature>
<dbReference type="Proteomes" id="UP000051927">
    <property type="component" value="Unassembled WGS sequence"/>
</dbReference>
<evidence type="ECO:0000313" key="7">
    <source>
        <dbReference type="Proteomes" id="UP000051927"/>
    </source>
</evidence>